<comment type="pathway">
    <text evidence="2">Amino-acid biosynthesis; L-cysteine biosynthesis; L-cysteine from L-homocysteine and L-serine: step 1/2.</text>
</comment>
<protein>
    <recommendedName>
        <fullName evidence="8 11">Cystathionine beta-synthase</fullName>
        <ecNumber evidence="4 11">4.2.1.22</ecNumber>
    </recommendedName>
</protein>
<evidence type="ECO:0000256" key="5">
    <source>
        <dbReference type="ARBA" id="ARBA00022898"/>
    </source>
</evidence>
<dbReference type="PROSITE" id="PS00901">
    <property type="entry name" value="CYS_SYNTHASE"/>
    <property type="match status" value="1"/>
</dbReference>
<dbReference type="Pfam" id="PF00291">
    <property type="entry name" value="PALP"/>
    <property type="match status" value="1"/>
</dbReference>
<feature type="region of interest" description="Disordered" evidence="12">
    <location>
        <begin position="348"/>
        <end position="382"/>
    </location>
</feature>
<dbReference type="FunFam" id="3.40.50.1100:FF:000003">
    <property type="entry name" value="Cystathionine beta-synthase"/>
    <property type="match status" value="1"/>
</dbReference>
<dbReference type="Gene3D" id="3.10.580.10">
    <property type="entry name" value="CBS-domain"/>
    <property type="match status" value="1"/>
</dbReference>
<accession>A0A0F2MJA9</accession>
<sequence length="541" mass="58155">MATPLPTKPAAPADARTAASVLELINGTPLVRLNKVPQSLGITAQVYAKVELFNAGGSVKDRIALRMIEEAEKSGRIKPGDTLIEPTSGNTGIGLALVGAVKGYKTIITLPEKMSAEKVSVLRALGATIIRTPTQAAWDSPESHIGVALRLQKEIPNSHILDQYTNVDNPRAHEFGTAEEIWAQTGGKITAVVAGAGTGGTISGIAKGLHKHNPNIKIIGADPVGSILAEPASLNEEGSNTPYKVEGIGYDFVPDVLDRPVVDKWYKTEDRESFQLARRLIAEEGLLVGGSSGSAMAAMVRAVKDLALGPEDVVVVVLPDSIRSYLSKFADDDWLAANDLLPVTENGAEAEQAHQAHQEKRQKLSEPSKRRPSNPYGTDTVRQLRLKPVTSVLADSPCKDAIETMRDKGFDQLPVLTPKGDRLAGLVTLGNLLSYTSRGRITPTSPVSAAMFDFGRLDEVVTDPRDILVDTSGTKADRRKGKRGFVEITMDTPLSVLSRFLEWNSAAIVTERSGDARTAKPVAVVTKVDLLTWMMKELKNE</sequence>
<dbReference type="PANTHER" id="PTHR10314">
    <property type="entry name" value="CYSTATHIONINE BETA-SYNTHASE"/>
    <property type="match status" value="1"/>
</dbReference>
<dbReference type="GO" id="GO:0006535">
    <property type="term" value="P:cysteine biosynthetic process from serine"/>
    <property type="evidence" value="ECO:0007669"/>
    <property type="project" value="UniProtKB-UniRule"/>
</dbReference>
<dbReference type="InterPro" id="IPR050214">
    <property type="entry name" value="Cys_Synth/Cystath_Beta-Synth"/>
</dbReference>
<dbReference type="OrthoDB" id="728at2759"/>
<dbReference type="EC" id="4.2.1.22" evidence="4 11"/>
<dbReference type="RefSeq" id="XP_016591820.1">
    <property type="nucleotide sequence ID" value="XM_016732912.1"/>
</dbReference>
<evidence type="ECO:0000256" key="8">
    <source>
        <dbReference type="ARBA" id="ARBA00026192"/>
    </source>
</evidence>
<dbReference type="AlphaFoldDB" id="A0A0F2MJA9"/>
<evidence type="ECO:0000256" key="12">
    <source>
        <dbReference type="SAM" id="MobiDB-lite"/>
    </source>
</evidence>
<dbReference type="NCBIfam" id="TIGR01137">
    <property type="entry name" value="cysta_beta"/>
    <property type="match status" value="1"/>
</dbReference>
<dbReference type="InterPro" id="IPR001216">
    <property type="entry name" value="P-phosphate_BS"/>
</dbReference>
<dbReference type="InterPro" id="IPR001926">
    <property type="entry name" value="TrpB-like_PALP"/>
</dbReference>
<evidence type="ECO:0000313" key="15">
    <source>
        <dbReference type="Proteomes" id="UP000033710"/>
    </source>
</evidence>
<name>A0A0F2MJA9_SPOSC</name>
<evidence type="ECO:0000256" key="1">
    <source>
        <dbReference type="ARBA" id="ARBA00001933"/>
    </source>
</evidence>
<dbReference type="Pfam" id="PF00571">
    <property type="entry name" value="CBS"/>
    <property type="match status" value="1"/>
</dbReference>
<dbReference type="PROSITE" id="PS51371">
    <property type="entry name" value="CBS"/>
    <property type="match status" value="1"/>
</dbReference>
<keyword evidence="5 11" id="KW-0663">Pyridoxal phosphate</keyword>
<evidence type="ECO:0000256" key="9">
    <source>
        <dbReference type="ARBA" id="ARBA00047490"/>
    </source>
</evidence>
<dbReference type="FunFam" id="3.40.50.1100:FF:000118">
    <property type="entry name" value="Related to CYS4-cystathionine beta-synthase"/>
    <property type="match status" value="1"/>
</dbReference>
<dbReference type="SUPFAM" id="SSF54631">
    <property type="entry name" value="CBS-domain pair"/>
    <property type="match status" value="1"/>
</dbReference>
<evidence type="ECO:0000256" key="10">
    <source>
        <dbReference type="PROSITE-ProRule" id="PRU00703"/>
    </source>
</evidence>
<dbReference type="GO" id="GO:0019343">
    <property type="term" value="P:cysteine biosynthetic process via cystathionine"/>
    <property type="evidence" value="ECO:0007669"/>
    <property type="project" value="UniProtKB-UniRule"/>
</dbReference>
<evidence type="ECO:0000256" key="4">
    <source>
        <dbReference type="ARBA" id="ARBA00012041"/>
    </source>
</evidence>
<comment type="similarity">
    <text evidence="3 11">Belongs to the cysteine synthase/cystathionine beta-synthase family.</text>
</comment>
<keyword evidence="7 11" id="KW-0456">Lyase</keyword>
<comment type="catalytic activity">
    <reaction evidence="9 11">
        <text>L-homocysteine + L-serine = L,L-cystathionine + H2O</text>
        <dbReference type="Rhea" id="RHEA:10112"/>
        <dbReference type="ChEBI" id="CHEBI:15377"/>
        <dbReference type="ChEBI" id="CHEBI:33384"/>
        <dbReference type="ChEBI" id="CHEBI:58161"/>
        <dbReference type="ChEBI" id="CHEBI:58199"/>
        <dbReference type="EC" id="4.2.1.22"/>
    </reaction>
</comment>
<dbReference type="VEuPathDB" id="FungiDB:SPSK_06205"/>
<keyword evidence="6 10" id="KW-0129">CBS domain</keyword>
<feature type="compositionally biased region" description="Basic and acidic residues" evidence="12">
    <location>
        <begin position="351"/>
        <end position="369"/>
    </location>
</feature>
<dbReference type="EMBL" id="AXCR01000001">
    <property type="protein sequence ID" value="KJR89144.1"/>
    <property type="molecule type" value="Genomic_DNA"/>
</dbReference>
<organism evidence="14 15">
    <name type="scientific">Sporothrix schenckii 1099-18</name>
    <dbReference type="NCBI Taxonomy" id="1397361"/>
    <lineage>
        <taxon>Eukaryota</taxon>
        <taxon>Fungi</taxon>
        <taxon>Dikarya</taxon>
        <taxon>Ascomycota</taxon>
        <taxon>Pezizomycotina</taxon>
        <taxon>Sordariomycetes</taxon>
        <taxon>Sordariomycetidae</taxon>
        <taxon>Ophiostomatales</taxon>
        <taxon>Ophiostomataceae</taxon>
        <taxon>Sporothrix</taxon>
    </lineage>
</organism>
<evidence type="ECO:0000256" key="2">
    <source>
        <dbReference type="ARBA" id="ARBA00005003"/>
    </source>
</evidence>
<dbReference type="InterPro" id="IPR005857">
    <property type="entry name" value="Cysta_beta_synth"/>
</dbReference>
<proteinExistence type="inferred from homology"/>
<dbReference type="SUPFAM" id="SSF53686">
    <property type="entry name" value="Tryptophan synthase beta subunit-like PLP-dependent enzymes"/>
    <property type="match status" value="1"/>
</dbReference>
<dbReference type="SMART" id="SM00116">
    <property type="entry name" value="CBS"/>
    <property type="match status" value="1"/>
</dbReference>
<dbReference type="GeneID" id="27668189"/>
<evidence type="ECO:0000259" key="13">
    <source>
        <dbReference type="PROSITE" id="PS51371"/>
    </source>
</evidence>
<evidence type="ECO:0000256" key="3">
    <source>
        <dbReference type="ARBA" id="ARBA00007103"/>
    </source>
</evidence>
<evidence type="ECO:0000256" key="6">
    <source>
        <dbReference type="ARBA" id="ARBA00023122"/>
    </source>
</evidence>
<dbReference type="Gene3D" id="3.40.50.1100">
    <property type="match status" value="2"/>
</dbReference>
<dbReference type="GO" id="GO:0005737">
    <property type="term" value="C:cytoplasm"/>
    <property type="evidence" value="ECO:0007669"/>
    <property type="project" value="InterPro"/>
</dbReference>
<dbReference type="InterPro" id="IPR000644">
    <property type="entry name" value="CBS_dom"/>
</dbReference>
<keyword evidence="11" id="KW-0028">Amino-acid biosynthesis</keyword>
<comment type="caution">
    <text evidence="14">The sequence shown here is derived from an EMBL/GenBank/DDBJ whole genome shotgun (WGS) entry which is preliminary data.</text>
</comment>
<evidence type="ECO:0000256" key="11">
    <source>
        <dbReference type="RuleBase" id="RU361204"/>
    </source>
</evidence>
<dbReference type="Proteomes" id="UP000033710">
    <property type="component" value="Unassembled WGS sequence"/>
</dbReference>
<evidence type="ECO:0000313" key="14">
    <source>
        <dbReference type="EMBL" id="KJR89144.1"/>
    </source>
</evidence>
<reference evidence="14 15" key="2">
    <citation type="journal article" date="2015" name="Eukaryot. Cell">
        <title>Asexual propagation of a virulent clone complex in a human and feline outbreak of sporotrichosis.</title>
        <authorList>
            <person name="Teixeira Mde M."/>
            <person name="Rodrigues A.M."/>
            <person name="Tsui C.K."/>
            <person name="de Almeida L.G."/>
            <person name="Van Diepeningen A.D."/>
            <person name="van den Ende B.G."/>
            <person name="Fernandes G.F."/>
            <person name="Kano R."/>
            <person name="Hamelin R.C."/>
            <person name="Lopes-Bezerra L.M."/>
            <person name="Vasconcelos A.T."/>
            <person name="de Hoog S."/>
            <person name="de Camargo Z.P."/>
            <person name="Felipe M.S."/>
        </authorList>
    </citation>
    <scope>NUCLEOTIDE SEQUENCE [LARGE SCALE GENOMIC DNA]</scope>
    <source>
        <strain evidence="14 15">1099-18</strain>
    </source>
</reference>
<evidence type="ECO:0000256" key="7">
    <source>
        <dbReference type="ARBA" id="ARBA00023239"/>
    </source>
</evidence>
<dbReference type="InterPro" id="IPR036052">
    <property type="entry name" value="TrpB-like_PALP_sf"/>
</dbReference>
<keyword evidence="11" id="KW-0198">Cysteine biosynthesis</keyword>
<reference evidence="14 15" key="1">
    <citation type="journal article" date="2014" name="BMC Genomics">
        <title>Comparative genomics of the major fungal agents of human and animal Sporotrichosis: Sporothrix schenckii and Sporothrix brasiliensis.</title>
        <authorList>
            <person name="Teixeira M.M."/>
            <person name="de Almeida L.G."/>
            <person name="Kubitschek-Barreira P."/>
            <person name="Alves F.L."/>
            <person name="Kioshima E.S."/>
            <person name="Abadio A.K."/>
            <person name="Fernandes L."/>
            <person name="Derengowski L.S."/>
            <person name="Ferreira K.S."/>
            <person name="Souza R.C."/>
            <person name="Ruiz J.C."/>
            <person name="de Andrade N.C."/>
            <person name="Paes H.C."/>
            <person name="Nicola A.M."/>
            <person name="Albuquerque P."/>
            <person name="Gerber A.L."/>
            <person name="Martins V.P."/>
            <person name="Peconick L.D."/>
            <person name="Neto A.V."/>
            <person name="Chaucanez C.B."/>
            <person name="Silva P.A."/>
            <person name="Cunha O.L."/>
            <person name="de Oliveira F.F."/>
            <person name="dos Santos T.C."/>
            <person name="Barros A.L."/>
            <person name="Soares M.A."/>
            <person name="de Oliveira L.M."/>
            <person name="Marini M.M."/>
            <person name="Villalobos-Duno H."/>
            <person name="Cunha M.M."/>
            <person name="de Hoog S."/>
            <person name="da Silveira J.F."/>
            <person name="Henrissat B."/>
            <person name="Nino-Vega G.A."/>
            <person name="Cisalpino P.S."/>
            <person name="Mora-Montes H.M."/>
            <person name="Almeida S.R."/>
            <person name="Stajich J.E."/>
            <person name="Lopes-Bezerra L.M."/>
            <person name="Vasconcelos A.T."/>
            <person name="Felipe M.S."/>
        </authorList>
    </citation>
    <scope>NUCLEOTIDE SEQUENCE [LARGE SCALE GENOMIC DNA]</scope>
    <source>
        <strain evidence="14 15">1099-18</strain>
    </source>
</reference>
<dbReference type="KEGG" id="ssck:SPSK_06205"/>
<comment type="cofactor">
    <cofactor evidence="1 11">
        <name>pyridoxal 5'-phosphate</name>
        <dbReference type="ChEBI" id="CHEBI:597326"/>
    </cofactor>
</comment>
<dbReference type="GO" id="GO:0004122">
    <property type="term" value="F:cystathionine beta-synthase activity"/>
    <property type="evidence" value="ECO:0007669"/>
    <property type="project" value="UniProtKB-UniRule"/>
</dbReference>
<feature type="domain" description="CBS" evidence="13">
    <location>
        <begin position="385"/>
        <end position="444"/>
    </location>
</feature>
<dbReference type="UniPathway" id="UPA00136">
    <property type="reaction ID" value="UER00201"/>
</dbReference>
<gene>
    <name evidence="14" type="ORF">SPSK_06205</name>
</gene>
<dbReference type="InterPro" id="IPR046342">
    <property type="entry name" value="CBS_dom_sf"/>
</dbReference>
<dbReference type="CDD" id="cd01561">
    <property type="entry name" value="CBS_like"/>
    <property type="match status" value="1"/>
</dbReference>